<feature type="transmembrane region" description="Helical" evidence="7">
    <location>
        <begin position="391"/>
        <end position="411"/>
    </location>
</feature>
<evidence type="ECO:0000256" key="6">
    <source>
        <dbReference type="ARBA" id="ARBA00023136"/>
    </source>
</evidence>
<evidence type="ECO:0000256" key="1">
    <source>
        <dbReference type="ARBA" id="ARBA00004429"/>
    </source>
</evidence>
<gene>
    <name evidence="9" type="ORF">GCM10022202_10230</name>
</gene>
<feature type="transmembrane region" description="Helical" evidence="7">
    <location>
        <begin position="288"/>
        <end position="312"/>
    </location>
</feature>
<keyword evidence="10" id="KW-1185">Reference proteome</keyword>
<dbReference type="PANTHER" id="PTHR23513">
    <property type="entry name" value="INTEGRAL MEMBRANE EFFLUX PROTEIN-RELATED"/>
    <property type="match status" value="1"/>
</dbReference>
<proteinExistence type="predicted"/>
<feature type="domain" description="Major facilitator superfamily (MFS) profile" evidence="8">
    <location>
        <begin position="16"/>
        <end position="418"/>
    </location>
</feature>
<dbReference type="PROSITE" id="PS50850">
    <property type="entry name" value="MFS"/>
    <property type="match status" value="1"/>
</dbReference>
<dbReference type="PANTHER" id="PTHR23513:SF9">
    <property type="entry name" value="ENTEROBACTIN EXPORTER ENTS"/>
    <property type="match status" value="1"/>
</dbReference>
<feature type="transmembrane region" description="Helical" evidence="7">
    <location>
        <begin position="144"/>
        <end position="175"/>
    </location>
</feature>
<feature type="transmembrane region" description="Helical" evidence="7">
    <location>
        <begin position="324"/>
        <end position="347"/>
    </location>
</feature>
<dbReference type="InterPro" id="IPR010290">
    <property type="entry name" value="TM_effector"/>
</dbReference>
<feature type="transmembrane region" description="Helical" evidence="7">
    <location>
        <begin position="49"/>
        <end position="70"/>
    </location>
</feature>
<evidence type="ECO:0000256" key="5">
    <source>
        <dbReference type="ARBA" id="ARBA00022989"/>
    </source>
</evidence>
<comment type="caution">
    <text evidence="9">The sequence shown here is derived from an EMBL/GenBank/DDBJ whole genome shotgun (WGS) entry which is preliminary data.</text>
</comment>
<dbReference type="Pfam" id="PF05977">
    <property type="entry name" value="MFS_3"/>
    <property type="match status" value="1"/>
</dbReference>
<dbReference type="Proteomes" id="UP001410795">
    <property type="component" value="Unassembled WGS sequence"/>
</dbReference>
<dbReference type="SUPFAM" id="SSF103473">
    <property type="entry name" value="MFS general substrate transporter"/>
    <property type="match status" value="1"/>
</dbReference>
<dbReference type="RefSeq" id="WP_221855484.1">
    <property type="nucleotide sequence ID" value="NZ_BAAAYV010000005.1"/>
</dbReference>
<keyword evidence="5 7" id="KW-1133">Transmembrane helix</keyword>
<evidence type="ECO:0000256" key="3">
    <source>
        <dbReference type="ARBA" id="ARBA00022475"/>
    </source>
</evidence>
<sequence>MRRYLLDLTPLRTSPAYLRFWTSGVFGGIGVQLTAVAIGIQVYEISGSTAAVALVGGLALAPMIVMGVLGGAIVDAFDRRRVLIVASTISFVAPVGIAALAWADVRTLWPYYAFTTLSSTVGALVGAARFAIHPRLVPREQLPAVAALSGLSAGLQSALGPALAGVLVATVGFAWTYSIDVALFLVGFWGIVSLPAILPEGRTESGWPAVVSGFRFLRGAANLRTAIWLQLASFAFGRSYAILPAVGAVLVGGDATVVGLLTASGAVGVILSGLFSGRLVGVRRHGRAVAIGTVAFGAAVSLFGLLLLGFELAGRPVSGSRPDLLALVALCAALVLVGASDNVAGIFRTTMMQSATPDTLRGRLQGINTLVLTAGPRAGDVYAGMLAAGGLLFLPPLLGGALIVAIALLLLRLRPGFRTYDALEPVP</sequence>
<dbReference type="InterPro" id="IPR036259">
    <property type="entry name" value="MFS_trans_sf"/>
</dbReference>
<evidence type="ECO:0000313" key="9">
    <source>
        <dbReference type="EMBL" id="GAA3652359.1"/>
    </source>
</evidence>
<accession>A0ABP7B7Z3</accession>
<evidence type="ECO:0000313" key="10">
    <source>
        <dbReference type="Proteomes" id="UP001410795"/>
    </source>
</evidence>
<keyword evidence="3" id="KW-1003">Cell membrane</keyword>
<feature type="transmembrane region" description="Helical" evidence="7">
    <location>
        <begin position="109"/>
        <end position="132"/>
    </location>
</feature>
<feature type="transmembrane region" description="Helical" evidence="7">
    <location>
        <begin position="227"/>
        <end position="251"/>
    </location>
</feature>
<name>A0ABP7B7Z3_9MICO</name>
<dbReference type="EMBL" id="BAAAYV010000005">
    <property type="protein sequence ID" value="GAA3652359.1"/>
    <property type="molecule type" value="Genomic_DNA"/>
</dbReference>
<evidence type="ECO:0000256" key="4">
    <source>
        <dbReference type="ARBA" id="ARBA00022692"/>
    </source>
</evidence>
<evidence type="ECO:0000256" key="2">
    <source>
        <dbReference type="ARBA" id="ARBA00022448"/>
    </source>
</evidence>
<dbReference type="InterPro" id="IPR020846">
    <property type="entry name" value="MFS_dom"/>
</dbReference>
<keyword evidence="6 7" id="KW-0472">Membrane</keyword>
<dbReference type="Gene3D" id="1.20.1250.20">
    <property type="entry name" value="MFS general substrate transporter like domains"/>
    <property type="match status" value="1"/>
</dbReference>
<evidence type="ECO:0000256" key="7">
    <source>
        <dbReference type="SAM" id="Phobius"/>
    </source>
</evidence>
<protein>
    <submittedName>
        <fullName evidence="9">MFS transporter</fullName>
    </submittedName>
</protein>
<feature type="transmembrane region" description="Helical" evidence="7">
    <location>
        <begin position="20"/>
        <end position="43"/>
    </location>
</feature>
<dbReference type="CDD" id="cd06173">
    <property type="entry name" value="MFS_MefA_like"/>
    <property type="match status" value="1"/>
</dbReference>
<evidence type="ECO:0000259" key="8">
    <source>
        <dbReference type="PROSITE" id="PS50850"/>
    </source>
</evidence>
<keyword evidence="4 7" id="KW-0812">Transmembrane</keyword>
<reference evidence="10" key="1">
    <citation type="journal article" date="2019" name="Int. J. Syst. Evol. Microbiol.">
        <title>The Global Catalogue of Microorganisms (GCM) 10K type strain sequencing project: providing services to taxonomists for standard genome sequencing and annotation.</title>
        <authorList>
            <consortium name="The Broad Institute Genomics Platform"/>
            <consortium name="The Broad Institute Genome Sequencing Center for Infectious Disease"/>
            <person name="Wu L."/>
            <person name="Ma J."/>
        </authorList>
    </citation>
    <scope>NUCLEOTIDE SEQUENCE [LARGE SCALE GENOMIC DNA]</scope>
    <source>
        <strain evidence="10">JCM 16546</strain>
    </source>
</reference>
<feature type="transmembrane region" description="Helical" evidence="7">
    <location>
        <begin position="82"/>
        <end position="103"/>
    </location>
</feature>
<feature type="transmembrane region" description="Helical" evidence="7">
    <location>
        <begin position="181"/>
        <end position="198"/>
    </location>
</feature>
<feature type="transmembrane region" description="Helical" evidence="7">
    <location>
        <begin position="257"/>
        <end position="276"/>
    </location>
</feature>
<keyword evidence="2" id="KW-0813">Transport</keyword>
<organism evidence="9 10">
    <name type="scientific">Microbacterium marinilacus</name>
    <dbReference type="NCBI Taxonomy" id="415209"/>
    <lineage>
        <taxon>Bacteria</taxon>
        <taxon>Bacillati</taxon>
        <taxon>Actinomycetota</taxon>
        <taxon>Actinomycetes</taxon>
        <taxon>Micrococcales</taxon>
        <taxon>Microbacteriaceae</taxon>
        <taxon>Microbacterium</taxon>
    </lineage>
</organism>
<comment type="subcellular location">
    <subcellularLocation>
        <location evidence="1">Cell inner membrane</location>
        <topology evidence="1">Multi-pass membrane protein</topology>
    </subcellularLocation>
</comment>